<evidence type="ECO:0000259" key="2">
    <source>
        <dbReference type="PROSITE" id="PS51391"/>
    </source>
</evidence>
<keyword evidence="4" id="KW-1185">Reference proteome</keyword>
<dbReference type="InterPro" id="IPR047883">
    <property type="entry name" value="Rtt103-like_CID"/>
</dbReference>
<dbReference type="STRING" id="1442371.A0A0D2I5R7"/>
<dbReference type="Proteomes" id="UP000053411">
    <property type="component" value="Unassembled WGS sequence"/>
</dbReference>
<dbReference type="InterPro" id="IPR008942">
    <property type="entry name" value="ENTH_VHS"/>
</dbReference>
<proteinExistence type="predicted"/>
<sequence length="527" mass="56120">MSYTDEALKAKLSTLNETQDSIVSVSQWIMFHKRHADRIANYWLTRLRDSPPAKRLNFIYLVNDIVQNARARKRAEFPDAFSPLMAEAIQTAYRSSPPEIQGKIRRVVEVWRTRNVFEVPILDAIDARVDEVDKSKGSGGKKTLMGNSLFGSTSSSGAMPKELESLAPLQITVTKETISARPAIDNAQNEYTKLNDPEAVLPSPPVHAARLSSLIKSLAAAESSVSASIKARKALIADLERILEINKVALAKDEETYLTLESRKTSTEAKKREVEDAIIRGLSSAEAASSSEHFGATNTGGASSSTDAAVNEIGGNNISGENPANHFLSERPEIEELTDDEGDFVAGGMFDQPPPNNAQWEQPAPAPAAPDSPGLANFRPNNPAVAAALADFSGIGATPTPDYTAFLPSSASGDTSSQPNAPVTPRVRSASGGHGVNGLSAKRRKISHGGDEQVPDLGEMGMEGFGQAPQSQDQGAAGAFGGTTGLEIGGQQQTNARGDDLLRNLDEDVDELLRQEAARGENGVPGI</sequence>
<dbReference type="GO" id="GO:0099122">
    <property type="term" value="F:RNA polymerase II C-terminal domain binding"/>
    <property type="evidence" value="ECO:0007669"/>
    <property type="project" value="InterPro"/>
</dbReference>
<dbReference type="VEuPathDB" id="FungiDB:Z520_11645"/>
<feature type="region of interest" description="Disordered" evidence="1">
    <location>
        <begin position="406"/>
        <end position="499"/>
    </location>
</feature>
<dbReference type="SUPFAM" id="SSF48464">
    <property type="entry name" value="ENTH/VHS domain"/>
    <property type="match status" value="1"/>
</dbReference>
<dbReference type="AlphaFoldDB" id="A0A0D2I5R7"/>
<feature type="compositionally biased region" description="Gly residues" evidence="1">
    <location>
        <begin position="478"/>
        <end position="488"/>
    </location>
</feature>
<accession>A0A0D2I5R7</accession>
<feature type="region of interest" description="Disordered" evidence="1">
    <location>
        <begin position="343"/>
        <end position="380"/>
    </location>
</feature>
<dbReference type="Gene3D" id="1.25.40.90">
    <property type="match status" value="1"/>
</dbReference>
<dbReference type="GeneID" id="27717391"/>
<evidence type="ECO:0000256" key="1">
    <source>
        <dbReference type="SAM" id="MobiDB-lite"/>
    </source>
</evidence>
<dbReference type="PANTHER" id="PTHR12460:SF0">
    <property type="entry name" value="CID DOMAIN-CONTAINING PROTEIN-RELATED"/>
    <property type="match status" value="1"/>
</dbReference>
<feature type="compositionally biased region" description="Low complexity" evidence="1">
    <location>
        <begin position="311"/>
        <end position="322"/>
    </location>
</feature>
<organism evidence="3 4">
    <name type="scientific">Fonsecaea multimorphosa CBS 102226</name>
    <dbReference type="NCBI Taxonomy" id="1442371"/>
    <lineage>
        <taxon>Eukaryota</taxon>
        <taxon>Fungi</taxon>
        <taxon>Dikarya</taxon>
        <taxon>Ascomycota</taxon>
        <taxon>Pezizomycotina</taxon>
        <taxon>Eurotiomycetes</taxon>
        <taxon>Chaetothyriomycetidae</taxon>
        <taxon>Chaetothyriales</taxon>
        <taxon>Herpotrichiellaceae</taxon>
        <taxon>Fonsecaea</taxon>
    </lineage>
</organism>
<gene>
    <name evidence="3" type="ORF">Z520_11645</name>
</gene>
<feature type="region of interest" description="Disordered" evidence="1">
    <location>
        <begin position="288"/>
        <end position="326"/>
    </location>
</feature>
<feature type="domain" description="CID" evidence="2">
    <location>
        <begin position="1"/>
        <end position="133"/>
    </location>
</feature>
<protein>
    <recommendedName>
        <fullName evidence="2">CID domain-containing protein</fullName>
    </recommendedName>
</protein>
<dbReference type="PANTHER" id="PTHR12460">
    <property type="entry name" value="CYCLIN-DEPENDENT KINASE INHIBITOR-RELATED PROTEIN"/>
    <property type="match status" value="1"/>
</dbReference>
<dbReference type="EMBL" id="KN848102">
    <property type="protein sequence ID" value="KIX92616.1"/>
    <property type="molecule type" value="Genomic_DNA"/>
</dbReference>
<dbReference type="OrthoDB" id="10069473at2759"/>
<dbReference type="SMART" id="SM00582">
    <property type="entry name" value="RPR"/>
    <property type="match status" value="1"/>
</dbReference>
<feature type="compositionally biased region" description="Polar residues" evidence="1">
    <location>
        <begin position="407"/>
        <end position="421"/>
    </location>
</feature>
<dbReference type="Pfam" id="PF04818">
    <property type="entry name" value="CID"/>
    <property type="match status" value="1"/>
</dbReference>
<feature type="compositionally biased region" description="Polar residues" evidence="1">
    <location>
        <begin position="296"/>
        <end position="308"/>
    </location>
</feature>
<dbReference type="GO" id="GO:0031124">
    <property type="term" value="P:mRNA 3'-end processing"/>
    <property type="evidence" value="ECO:0007669"/>
    <property type="project" value="InterPro"/>
</dbReference>
<reference evidence="3 4" key="1">
    <citation type="submission" date="2015-01" db="EMBL/GenBank/DDBJ databases">
        <title>The Genome Sequence of Fonsecaea multimorphosa CBS 102226.</title>
        <authorList>
            <consortium name="The Broad Institute Genomics Platform"/>
            <person name="Cuomo C."/>
            <person name="de Hoog S."/>
            <person name="Gorbushina A."/>
            <person name="Stielow B."/>
            <person name="Teixiera M."/>
            <person name="Abouelleil A."/>
            <person name="Chapman S.B."/>
            <person name="Priest M."/>
            <person name="Young S.K."/>
            <person name="Wortman J."/>
            <person name="Nusbaum C."/>
            <person name="Birren B."/>
        </authorList>
    </citation>
    <scope>NUCLEOTIDE SEQUENCE [LARGE SCALE GENOMIC DNA]</scope>
    <source>
        <strain evidence="3 4">CBS 102226</strain>
    </source>
</reference>
<dbReference type="InterPro" id="IPR006569">
    <property type="entry name" value="CID_dom"/>
</dbReference>
<dbReference type="FunFam" id="1.25.40.90:FF:000030">
    <property type="entry name" value="DUF618 domain protein"/>
    <property type="match status" value="1"/>
</dbReference>
<dbReference type="RefSeq" id="XP_016626739.1">
    <property type="nucleotide sequence ID" value="XM_016782133.1"/>
</dbReference>
<dbReference type="PROSITE" id="PS51391">
    <property type="entry name" value="CID"/>
    <property type="match status" value="1"/>
</dbReference>
<evidence type="ECO:0000313" key="4">
    <source>
        <dbReference type="Proteomes" id="UP000053411"/>
    </source>
</evidence>
<dbReference type="CDD" id="cd17003">
    <property type="entry name" value="CID_Rtt103"/>
    <property type="match status" value="1"/>
</dbReference>
<evidence type="ECO:0000313" key="3">
    <source>
        <dbReference type="EMBL" id="KIX92616.1"/>
    </source>
</evidence>
<name>A0A0D2I5R7_9EURO</name>